<reference evidence="4" key="1">
    <citation type="submission" date="2021-01" db="EMBL/GenBank/DDBJ databases">
        <title>Modified the classification status of verrucomicrobia.</title>
        <authorList>
            <person name="Feng X."/>
        </authorList>
    </citation>
    <scope>NUCLEOTIDE SEQUENCE</scope>
    <source>
        <strain evidence="4">KCTC 13126</strain>
    </source>
</reference>
<dbReference type="Gene3D" id="1.10.1740.10">
    <property type="match status" value="1"/>
</dbReference>
<evidence type="ECO:0000313" key="5">
    <source>
        <dbReference type="Proteomes" id="UP000617628"/>
    </source>
</evidence>
<dbReference type="InterPro" id="IPR046531">
    <property type="entry name" value="DUF6596"/>
</dbReference>
<dbReference type="Pfam" id="PF04542">
    <property type="entry name" value="Sigma70_r2"/>
    <property type="match status" value="1"/>
</dbReference>
<dbReference type="SUPFAM" id="SSF48452">
    <property type="entry name" value="TPR-like"/>
    <property type="match status" value="1"/>
</dbReference>
<dbReference type="EMBL" id="JAENIL010000097">
    <property type="protein sequence ID" value="MBK1880538.1"/>
    <property type="molecule type" value="Genomic_DNA"/>
</dbReference>
<dbReference type="NCBIfam" id="TIGR02937">
    <property type="entry name" value="sigma70-ECF"/>
    <property type="match status" value="1"/>
</dbReference>
<comment type="caution">
    <text evidence="4">The sequence shown here is derived from an EMBL/GenBank/DDBJ whole genome shotgun (WGS) entry which is preliminary data.</text>
</comment>
<evidence type="ECO:0000259" key="1">
    <source>
        <dbReference type="Pfam" id="PF04542"/>
    </source>
</evidence>
<dbReference type="Pfam" id="PF08281">
    <property type="entry name" value="Sigma70_r4_2"/>
    <property type="match status" value="1"/>
</dbReference>
<proteinExistence type="predicted"/>
<name>A0A934VUA1_9BACT</name>
<dbReference type="Pfam" id="PF20239">
    <property type="entry name" value="DUF6596"/>
    <property type="match status" value="1"/>
</dbReference>
<evidence type="ECO:0000313" key="4">
    <source>
        <dbReference type="EMBL" id="MBK1880538.1"/>
    </source>
</evidence>
<dbReference type="SUPFAM" id="SSF88946">
    <property type="entry name" value="Sigma2 domain of RNA polymerase sigma factors"/>
    <property type="match status" value="1"/>
</dbReference>
<organism evidence="4 5">
    <name type="scientific">Pelagicoccus mobilis</name>
    <dbReference type="NCBI Taxonomy" id="415221"/>
    <lineage>
        <taxon>Bacteria</taxon>
        <taxon>Pseudomonadati</taxon>
        <taxon>Verrucomicrobiota</taxon>
        <taxon>Opitutia</taxon>
        <taxon>Puniceicoccales</taxon>
        <taxon>Pelagicoccaceae</taxon>
        <taxon>Pelagicoccus</taxon>
    </lineage>
</organism>
<feature type="domain" description="RNA polymerase sigma-70 region 2" evidence="1">
    <location>
        <begin position="29"/>
        <end position="81"/>
    </location>
</feature>
<dbReference type="GO" id="GO:0016987">
    <property type="term" value="F:sigma factor activity"/>
    <property type="evidence" value="ECO:0007669"/>
    <property type="project" value="InterPro"/>
</dbReference>
<dbReference type="InterPro" id="IPR013324">
    <property type="entry name" value="RNA_pol_sigma_r3/r4-like"/>
</dbReference>
<dbReference type="InterPro" id="IPR011990">
    <property type="entry name" value="TPR-like_helical_dom_sf"/>
</dbReference>
<dbReference type="GO" id="GO:0006352">
    <property type="term" value="P:DNA-templated transcription initiation"/>
    <property type="evidence" value="ECO:0007669"/>
    <property type="project" value="InterPro"/>
</dbReference>
<feature type="domain" description="DUF6596" evidence="3">
    <location>
        <begin position="187"/>
        <end position="287"/>
    </location>
</feature>
<dbReference type="InterPro" id="IPR013325">
    <property type="entry name" value="RNA_pol_sigma_r2"/>
</dbReference>
<dbReference type="Proteomes" id="UP000617628">
    <property type="component" value="Unassembled WGS sequence"/>
</dbReference>
<dbReference type="PANTHER" id="PTHR47756">
    <property type="entry name" value="BLL6612 PROTEIN-RELATED"/>
    <property type="match status" value="1"/>
</dbReference>
<protein>
    <submittedName>
        <fullName evidence="4">RNA polymerase sigma factor</fullName>
    </submittedName>
</protein>
<accession>A0A934VUA1</accession>
<dbReference type="PANTHER" id="PTHR47756:SF2">
    <property type="entry name" value="BLL6612 PROTEIN"/>
    <property type="match status" value="1"/>
</dbReference>
<evidence type="ECO:0000259" key="2">
    <source>
        <dbReference type="Pfam" id="PF08281"/>
    </source>
</evidence>
<dbReference type="Gene3D" id="1.10.10.10">
    <property type="entry name" value="Winged helix-like DNA-binding domain superfamily/Winged helix DNA-binding domain"/>
    <property type="match status" value="1"/>
</dbReference>
<gene>
    <name evidence="4" type="ORF">JIN87_26870</name>
</gene>
<dbReference type="InterPro" id="IPR007627">
    <property type="entry name" value="RNA_pol_sigma70_r2"/>
</dbReference>
<sequence length="414" mass="47190">MSDVARAKFNASINAAVHDAWGQTLSALVYRIRDFQLAEDSLQEAILTGWKKWAETGIPTKPQSWLYRTALRKAIDQIRRSENFESKREHIELLHQLEQDDDLKNPDTDIPDERLRLIFTCCHPALDKINCVALTLRAVGGLTTREIARAFLTEESTMAQRLTRAKRKIRLAGIPYRVPPPELWPERLEAVLSVIYFIFNEGYYSSSGTSLLRHELSEEAIHLARILCQLAPQETEPQGLLSLMLFHHARARSRTDSNGDFVPLELQDRNKWGQSKIAEADQVLKAALKAKSLGPYQLQAAISGTHCKASDWKSTDWIQISQLYRELYNLQPNEVVLLNKIVADSHIQPIEQSLRDLERLESKLSDYQPYHASKADLLRRMGESKAAASSYQKAMKLSTNDSERNFLQARLDSI</sequence>
<dbReference type="InterPro" id="IPR036388">
    <property type="entry name" value="WH-like_DNA-bd_sf"/>
</dbReference>
<dbReference type="SUPFAM" id="SSF88659">
    <property type="entry name" value="Sigma3 and sigma4 domains of RNA polymerase sigma factors"/>
    <property type="match status" value="1"/>
</dbReference>
<dbReference type="AlphaFoldDB" id="A0A934VUA1"/>
<dbReference type="RefSeq" id="WP_200359616.1">
    <property type="nucleotide sequence ID" value="NZ_JAENIL010000097.1"/>
</dbReference>
<keyword evidence="5" id="KW-1185">Reference proteome</keyword>
<dbReference type="InterPro" id="IPR013249">
    <property type="entry name" value="RNA_pol_sigma70_r4_t2"/>
</dbReference>
<evidence type="ECO:0000259" key="3">
    <source>
        <dbReference type="Pfam" id="PF20239"/>
    </source>
</evidence>
<feature type="domain" description="RNA polymerase sigma factor 70 region 4 type 2" evidence="2">
    <location>
        <begin position="121"/>
        <end position="169"/>
    </location>
</feature>
<dbReference type="InterPro" id="IPR014284">
    <property type="entry name" value="RNA_pol_sigma-70_dom"/>
</dbReference>
<dbReference type="GO" id="GO:0003677">
    <property type="term" value="F:DNA binding"/>
    <property type="evidence" value="ECO:0007669"/>
    <property type="project" value="InterPro"/>
</dbReference>
<dbReference type="Gene3D" id="1.25.40.10">
    <property type="entry name" value="Tetratricopeptide repeat domain"/>
    <property type="match status" value="1"/>
</dbReference>